<dbReference type="Proteomes" id="UP000014148">
    <property type="component" value="Unassembled WGS sequence"/>
</dbReference>
<feature type="binding site" evidence="11">
    <location>
        <position position="118"/>
    </location>
    <ligand>
        <name>ATP</name>
        <dbReference type="ChEBI" id="CHEBI:30616"/>
    </ligand>
</feature>
<evidence type="ECO:0000313" key="15">
    <source>
        <dbReference type="Proteomes" id="UP000014148"/>
    </source>
</evidence>
<comment type="cofactor">
    <cofactor evidence="2 11">
        <name>Mg(2+)</name>
        <dbReference type="ChEBI" id="CHEBI:18420"/>
    </cofactor>
</comment>
<dbReference type="InterPro" id="IPR029056">
    <property type="entry name" value="Ribokinase-like"/>
</dbReference>
<accession>R2RLL9</accession>
<dbReference type="GO" id="GO:0009229">
    <property type="term" value="P:thiamine diphosphate biosynthetic process"/>
    <property type="evidence" value="ECO:0007669"/>
    <property type="project" value="UniProtKB-UniRule"/>
</dbReference>
<dbReference type="Gene3D" id="3.40.1190.20">
    <property type="match status" value="1"/>
</dbReference>
<reference evidence="12 14" key="1">
    <citation type="submission" date="2013-02" db="EMBL/GenBank/DDBJ databases">
        <title>The Genome Sequence of Enterococcus malodoratus ATCC_43197.</title>
        <authorList>
            <consortium name="The Broad Institute Genome Sequencing Platform"/>
            <consortium name="The Broad Institute Genome Sequencing Center for Infectious Disease"/>
            <person name="Earl A.M."/>
            <person name="Gilmore M.S."/>
            <person name="Lebreton F."/>
            <person name="Walker B."/>
            <person name="Young S.K."/>
            <person name="Zeng Q."/>
            <person name="Gargeya S."/>
            <person name="Fitzgerald M."/>
            <person name="Haas B."/>
            <person name="Abouelleil A."/>
            <person name="Alvarado L."/>
            <person name="Arachchi H.M."/>
            <person name="Berlin A.M."/>
            <person name="Chapman S.B."/>
            <person name="Dewar J."/>
            <person name="Goldberg J."/>
            <person name="Griggs A."/>
            <person name="Gujja S."/>
            <person name="Hansen M."/>
            <person name="Howarth C."/>
            <person name="Imamovic A."/>
            <person name="Larimer J."/>
            <person name="McCowan C."/>
            <person name="Murphy C."/>
            <person name="Neiman D."/>
            <person name="Pearson M."/>
            <person name="Priest M."/>
            <person name="Roberts A."/>
            <person name="Saif S."/>
            <person name="Shea T."/>
            <person name="Sisk P."/>
            <person name="Sykes S."/>
            <person name="Wortman J."/>
            <person name="Nusbaum C."/>
            <person name="Birren B."/>
        </authorList>
    </citation>
    <scope>NUCLEOTIDE SEQUENCE [LARGE SCALE GENOMIC DNA]</scope>
    <source>
        <strain evidence="12 14">ATCC 43197</strain>
    </source>
</reference>
<dbReference type="Pfam" id="PF02110">
    <property type="entry name" value="HK"/>
    <property type="match status" value="1"/>
</dbReference>
<comment type="caution">
    <text evidence="12">The sequence shown here is derived from an EMBL/GenBank/DDBJ whole genome shotgun (WGS) entry which is preliminary data.</text>
</comment>
<evidence type="ECO:0000256" key="3">
    <source>
        <dbReference type="ARBA" id="ARBA00004868"/>
    </source>
</evidence>
<dbReference type="CDD" id="cd01170">
    <property type="entry name" value="THZ_kinase"/>
    <property type="match status" value="1"/>
</dbReference>
<evidence type="ECO:0000256" key="7">
    <source>
        <dbReference type="ARBA" id="ARBA00022777"/>
    </source>
</evidence>
<comment type="function">
    <text evidence="11">Catalyzes the phosphorylation of the hydroxyl group of 4-methyl-5-beta-hydroxyethylthiazole (THZ).</text>
</comment>
<protein>
    <recommendedName>
        <fullName evidence="11">Hydroxyethylthiazole kinase</fullName>
        <ecNumber evidence="11">2.7.1.50</ecNumber>
    </recommendedName>
    <alternativeName>
        <fullName evidence="11">4-methyl-5-beta-hydroxyethylthiazole kinase</fullName>
        <shortName evidence="11">TH kinase</shortName>
        <shortName evidence="11">Thz kinase</shortName>
    </alternativeName>
</protein>
<dbReference type="PIRSF" id="PIRSF000513">
    <property type="entry name" value="Thz_kinase"/>
    <property type="match status" value="1"/>
</dbReference>
<dbReference type="EC" id="2.7.1.50" evidence="11"/>
<evidence type="ECO:0000313" key="12">
    <source>
        <dbReference type="EMBL" id="EOH76864.1"/>
    </source>
</evidence>
<keyword evidence="15" id="KW-1185">Reference proteome</keyword>
<dbReference type="HAMAP" id="MF_00228">
    <property type="entry name" value="Thz_kinase"/>
    <property type="match status" value="1"/>
</dbReference>
<dbReference type="eggNOG" id="COG2145">
    <property type="taxonomic scope" value="Bacteria"/>
</dbReference>
<dbReference type="SUPFAM" id="SSF53613">
    <property type="entry name" value="Ribokinase-like"/>
    <property type="match status" value="1"/>
</dbReference>
<evidence type="ECO:0000256" key="8">
    <source>
        <dbReference type="ARBA" id="ARBA00022840"/>
    </source>
</evidence>
<keyword evidence="4 11" id="KW-0808">Transferase</keyword>
<dbReference type="STRING" id="71451.RV07_GL003527"/>
<dbReference type="Proteomes" id="UP000013783">
    <property type="component" value="Unassembled WGS sequence"/>
</dbReference>
<evidence type="ECO:0000256" key="10">
    <source>
        <dbReference type="ARBA" id="ARBA00022977"/>
    </source>
</evidence>
<dbReference type="GO" id="GO:0005524">
    <property type="term" value="F:ATP binding"/>
    <property type="evidence" value="ECO:0007669"/>
    <property type="project" value="UniProtKB-UniRule"/>
</dbReference>
<comment type="pathway">
    <text evidence="3 11">Cofactor biosynthesis; thiamine diphosphate biosynthesis; 4-methyl-5-(2-phosphoethyl)-thiazole from 5-(2-hydroxyethyl)-4-methylthiazole: step 1/1.</text>
</comment>
<keyword evidence="9 11" id="KW-0460">Magnesium</keyword>
<keyword evidence="7 11" id="KW-0418">Kinase</keyword>
<feature type="binding site" evidence="11">
    <location>
        <position position="171"/>
    </location>
    <ligand>
        <name>ATP</name>
        <dbReference type="ChEBI" id="CHEBI:30616"/>
    </ligand>
</feature>
<keyword evidence="5 11" id="KW-0479">Metal-binding</keyword>
<name>R2RLL9_9ENTE</name>
<evidence type="ECO:0000256" key="9">
    <source>
        <dbReference type="ARBA" id="ARBA00022842"/>
    </source>
</evidence>
<evidence type="ECO:0000256" key="6">
    <source>
        <dbReference type="ARBA" id="ARBA00022741"/>
    </source>
</evidence>
<evidence type="ECO:0000313" key="14">
    <source>
        <dbReference type="Proteomes" id="UP000013783"/>
    </source>
</evidence>
<dbReference type="GO" id="GO:0004417">
    <property type="term" value="F:hydroxyethylthiazole kinase activity"/>
    <property type="evidence" value="ECO:0007669"/>
    <property type="project" value="UniProtKB-UniRule"/>
</dbReference>
<dbReference type="AlphaFoldDB" id="R2RLL9"/>
<keyword evidence="10 11" id="KW-0784">Thiamine biosynthesis</keyword>
<keyword evidence="8 11" id="KW-0067">ATP-binding</keyword>
<dbReference type="PATRIC" id="fig|1158601.3.peg.2503"/>
<dbReference type="InterPro" id="IPR000417">
    <property type="entry name" value="Hyethyz_kinase"/>
</dbReference>
<sequence>MIKTNFSKVFPLENAPLVHCITNEVTCETLANALLYVGAKPIMASDTREFKELFQQTDSLLLNLGHLSEERQKSLVAASKLAKKLQKPTVIDLVGYGVSQVRDQVGRWLVAERPTVVKGNISELRNFCGLPSYARGVDGSVLDQSETAIEELSEAMQKLTTTYPNTIFLATGSQDIIVDQKRIWCLKNGVPALDRFTGTGDIVGALIAALLGSGVSAADAAVTAVSYFNLCGEQAGDLIGLAAFRQETLNQLSILMEKNWWTALKGWEKQWT</sequence>
<gene>
    <name evidence="11" type="primary">thiM</name>
    <name evidence="13" type="ORF">I585_04265</name>
    <name evidence="12" type="ORF">UAI_02539</name>
</gene>
<dbReference type="EMBL" id="AJAK01000017">
    <property type="protein sequence ID" value="EOH76864.1"/>
    <property type="molecule type" value="Genomic_DNA"/>
</dbReference>
<organism evidence="12 14">
    <name type="scientific">Enterococcus malodoratus ATCC 43197</name>
    <dbReference type="NCBI Taxonomy" id="1158601"/>
    <lineage>
        <taxon>Bacteria</taxon>
        <taxon>Bacillati</taxon>
        <taxon>Bacillota</taxon>
        <taxon>Bacilli</taxon>
        <taxon>Lactobacillales</taxon>
        <taxon>Enterococcaceae</taxon>
        <taxon>Enterococcus</taxon>
    </lineage>
</organism>
<dbReference type="GO" id="GO:0000287">
    <property type="term" value="F:magnesium ion binding"/>
    <property type="evidence" value="ECO:0007669"/>
    <property type="project" value="UniProtKB-UniRule"/>
</dbReference>
<evidence type="ECO:0000313" key="13">
    <source>
        <dbReference type="EMBL" id="EOT63435.1"/>
    </source>
</evidence>
<proteinExistence type="inferred from homology"/>
<reference evidence="13 15" key="2">
    <citation type="submission" date="2013-03" db="EMBL/GenBank/DDBJ databases">
        <title>The Genome Sequence of Enterococcus malodoratus ATCC_43197 (PacBio/Illumina hybrid assembly).</title>
        <authorList>
            <consortium name="The Broad Institute Genomics Platform"/>
            <consortium name="The Broad Institute Genome Sequencing Center for Infectious Disease"/>
            <person name="Earl A."/>
            <person name="Russ C."/>
            <person name="Gilmore M."/>
            <person name="Surin D."/>
            <person name="Walker B."/>
            <person name="Young S."/>
            <person name="Zeng Q."/>
            <person name="Gargeya S."/>
            <person name="Fitzgerald M."/>
            <person name="Haas B."/>
            <person name="Abouelleil A."/>
            <person name="Allen A.W."/>
            <person name="Alvarado L."/>
            <person name="Arachchi H.M."/>
            <person name="Berlin A.M."/>
            <person name="Chapman S.B."/>
            <person name="Gainer-Dewar J."/>
            <person name="Goldberg J."/>
            <person name="Griggs A."/>
            <person name="Gujja S."/>
            <person name="Hansen M."/>
            <person name="Howarth C."/>
            <person name="Imamovic A."/>
            <person name="Ireland A."/>
            <person name="Larimer J."/>
            <person name="McCowan C."/>
            <person name="Murphy C."/>
            <person name="Pearson M."/>
            <person name="Poon T.W."/>
            <person name="Priest M."/>
            <person name="Roberts A."/>
            <person name="Saif S."/>
            <person name="Shea T."/>
            <person name="Sisk P."/>
            <person name="Sykes S."/>
            <person name="Wortman J."/>
            <person name="Nusbaum C."/>
            <person name="Birren B."/>
        </authorList>
    </citation>
    <scope>NUCLEOTIDE SEQUENCE [LARGE SCALE GENOMIC DNA]</scope>
    <source>
        <strain evidence="13 15">ATCC 43197</strain>
    </source>
</reference>
<feature type="binding site" evidence="11">
    <location>
        <position position="43"/>
    </location>
    <ligand>
        <name>substrate</name>
    </ligand>
</feature>
<feature type="binding site" evidence="11">
    <location>
        <position position="198"/>
    </location>
    <ligand>
        <name>substrate</name>
    </ligand>
</feature>
<evidence type="ECO:0000256" key="2">
    <source>
        <dbReference type="ARBA" id="ARBA00001946"/>
    </source>
</evidence>
<comment type="similarity">
    <text evidence="11">Belongs to the Thz kinase family.</text>
</comment>
<comment type="catalytic activity">
    <reaction evidence="1 11">
        <text>5-(2-hydroxyethyl)-4-methylthiazole + ATP = 4-methyl-5-(2-phosphooxyethyl)-thiazole + ADP + H(+)</text>
        <dbReference type="Rhea" id="RHEA:24212"/>
        <dbReference type="ChEBI" id="CHEBI:15378"/>
        <dbReference type="ChEBI" id="CHEBI:17957"/>
        <dbReference type="ChEBI" id="CHEBI:30616"/>
        <dbReference type="ChEBI" id="CHEBI:58296"/>
        <dbReference type="ChEBI" id="CHEBI:456216"/>
        <dbReference type="EC" id="2.7.1.50"/>
    </reaction>
</comment>
<evidence type="ECO:0000256" key="4">
    <source>
        <dbReference type="ARBA" id="ARBA00022679"/>
    </source>
</evidence>
<dbReference type="PRINTS" id="PR01099">
    <property type="entry name" value="HYETHTZKNASE"/>
</dbReference>
<evidence type="ECO:0000256" key="5">
    <source>
        <dbReference type="ARBA" id="ARBA00022723"/>
    </source>
</evidence>
<dbReference type="OrthoDB" id="9778146at2"/>
<dbReference type="GO" id="GO:0009228">
    <property type="term" value="P:thiamine biosynthetic process"/>
    <property type="evidence" value="ECO:0007669"/>
    <property type="project" value="UniProtKB-KW"/>
</dbReference>
<dbReference type="EMBL" id="ASWA01000005">
    <property type="protein sequence ID" value="EOT63435.1"/>
    <property type="molecule type" value="Genomic_DNA"/>
</dbReference>
<evidence type="ECO:0000256" key="1">
    <source>
        <dbReference type="ARBA" id="ARBA00001771"/>
    </source>
</evidence>
<keyword evidence="6 11" id="KW-0547">Nucleotide-binding</keyword>
<dbReference type="UniPathway" id="UPA00060">
    <property type="reaction ID" value="UER00139"/>
</dbReference>
<dbReference type="RefSeq" id="WP_010741354.1">
    <property type="nucleotide sequence ID" value="NZ_KB946250.1"/>
</dbReference>
<evidence type="ECO:0000256" key="11">
    <source>
        <dbReference type="HAMAP-Rule" id="MF_00228"/>
    </source>
</evidence>